<dbReference type="Proteomes" id="UP000060513">
    <property type="component" value="Chromosome"/>
</dbReference>
<dbReference type="PATRIC" id="fig|38300.4.peg.3949"/>
<evidence type="ECO:0000256" key="3">
    <source>
        <dbReference type="ARBA" id="ARBA00022448"/>
    </source>
</evidence>
<dbReference type="PROSITE" id="PS00211">
    <property type="entry name" value="ABC_TRANSPORTER_1"/>
    <property type="match status" value="1"/>
</dbReference>
<evidence type="ECO:0000313" key="7">
    <source>
        <dbReference type="EMBL" id="ALC22070.1"/>
    </source>
</evidence>
<comment type="similarity">
    <text evidence="2">Belongs to the ABC transporter superfamily.</text>
</comment>
<dbReference type="OrthoDB" id="9804819at2"/>
<dbReference type="EMBL" id="CP011340">
    <property type="protein sequence ID" value="ALC22070.1"/>
    <property type="molecule type" value="Genomic_DNA"/>
</dbReference>
<sequence>MLEFHALHKAFGERKVLRGLTFGVRPGELFGFCGANGAGKTTAMRIALGVLQADSGEVRLQGRPVDAASRARFGYMPEERGLYAKMTPRDQLVHFAVLSGVERSVARRRAEEWMERLGVVAAPKDALEKLSLGNQQKVQLIASLIHDPDVLVLDEPFSGLDPVAVDAMADALTDFSRRGVPVVFSSHQLDLVERLCDRVGIVRDGALVAEGTVEELRSGADRGPLEVELSGAEDDWSRALEGVDGVEVLGKQGRTVLLRVADGVPAARILEVAGAAGEVERFGRRRPALADIFRESVGG</sequence>
<dbReference type="GO" id="GO:0046677">
    <property type="term" value="P:response to antibiotic"/>
    <property type="evidence" value="ECO:0007669"/>
    <property type="project" value="UniProtKB-KW"/>
</dbReference>
<keyword evidence="5 7" id="KW-0067">ATP-binding</keyword>
<name>A0A0M4DTH0_STRPR</name>
<dbReference type="InterPro" id="IPR027417">
    <property type="entry name" value="P-loop_NTPase"/>
</dbReference>
<evidence type="ECO:0000256" key="6">
    <source>
        <dbReference type="ARBA" id="ARBA00023251"/>
    </source>
</evidence>
<proteinExistence type="inferred from homology"/>
<evidence type="ECO:0000256" key="5">
    <source>
        <dbReference type="ARBA" id="ARBA00022840"/>
    </source>
</evidence>
<dbReference type="InterPro" id="IPR017871">
    <property type="entry name" value="ABC_transporter-like_CS"/>
</dbReference>
<evidence type="ECO:0000256" key="4">
    <source>
        <dbReference type="ARBA" id="ARBA00022741"/>
    </source>
</evidence>
<keyword evidence="4" id="KW-0547">Nucleotide-binding</keyword>
<dbReference type="Gene3D" id="3.40.50.300">
    <property type="entry name" value="P-loop containing nucleotide triphosphate hydrolases"/>
    <property type="match status" value="1"/>
</dbReference>
<keyword evidence="6" id="KW-0046">Antibiotic resistance</keyword>
<dbReference type="OMA" id="QIYIVDH"/>
<dbReference type="InterPro" id="IPR003439">
    <property type="entry name" value="ABC_transporter-like_ATP-bd"/>
</dbReference>
<dbReference type="PROSITE" id="PS50893">
    <property type="entry name" value="ABC_TRANSPORTER_2"/>
    <property type="match status" value="1"/>
</dbReference>
<accession>A0A0M4DTH0</accession>
<evidence type="ECO:0000313" key="8">
    <source>
        <dbReference type="Proteomes" id="UP000060513"/>
    </source>
</evidence>
<protein>
    <submittedName>
        <fullName evidence="7">ABC transporter ATP-binding protein</fullName>
    </submittedName>
</protein>
<reference evidence="7 8" key="1">
    <citation type="submission" date="2015-08" db="EMBL/GenBank/DDBJ databases">
        <title>Genome sequence of the pristinamycin over-producing bacterium Streptomyces pristinaespiralis HCCB10218.</title>
        <authorList>
            <person name="Tian J."/>
            <person name="Yang J."/>
            <person name="Li L."/>
            <person name="Ruan L."/>
            <person name="Wei W."/>
            <person name="Zheng G."/>
            <person name="Wei Z."/>
            <person name="Yang S."/>
            <person name="Ge M."/>
            <person name="Jiang W."/>
            <person name="Lu Y."/>
        </authorList>
    </citation>
    <scope>NUCLEOTIDE SEQUENCE [LARGE SCALE GENOMIC DNA]</scope>
    <source>
        <strain evidence="7 8">HCCB 10218</strain>
    </source>
</reference>
<dbReference type="SUPFAM" id="SSF52540">
    <property type="entry name" value="P-loop containing nucleoside triphosphate hydrolases"/>
    <property type="match status" value="1"/>
</dbReference>
<dbReference type="GO" id="GO:0005886">
    <property type="term" value="C:plasma membrane"/>
    <property type="evidence" value="ECO:0007669"/>
    <property type="project" value="UniProtKB-SubCell"/>
</dbReference>
<comment type="subcellular location">
    <subcellularLocation>
        <location evidence="1">Cell membrane</location>
        <topology evidence="1">Peripheral membrane protein</topology>
    </subcellularLocation>
</comment>
<dbReference type="SMART" id="SM00382">
    <property type="entry name" value="AAA"/>
    <property type="match status" value="1"/>
</dbReference>
<dbReference type="KEGG" id="spri:SPRI_3764"/>
<dbReference type="GO" id="GO:0005524">
    <property type="term" value="F:ATP binding"/>
    <property type="evidence" value="ECO:0007669"/>
    <property type="project" value="UniProtKB-KW"/>
</dbReference>
<gene>
    <name evidence="7" type="ORF">SPRI_3764</name>
</gene>
<dbReference type="RefSeq" id="WP_005314916.1">
    <property type="nucleotide sequence ID" value="NZ_CP011340.1"/>
</dbReference>
<keyword evidence="3" id="KW-0813">Transport</keyword>
<dbReference type="STRING" id="38300.SPRI_3764"/>
<dbReference type="InterPro" id="IPR003593">
    <property type="entry name" value="AAA+_ATPase"/>
</dbReference>
<evidence type="ECO:0000256" key="1">
    <source>
        <dbReference type="ARBA" id="ARBA00004202"/>
    </source>
</evidence>
<organism evidence="7">
    <name type="scientific">Streptomyces pristinaespiralis</name>
    <dbReference type="NCBI Taxonomy" id="38300"/>
    <lineage>
        <taxon>Bacteria</taxon>
        <taxon>Bacillati</taxon>
        <taxon>Actinomycetota</taxon>
        <taxon>Actinomycetes</taxon>
        <taxon>Kitasatosporales</taxon>
        <taxon>Streptomycetaceae</taxon>
        <taxon>Streptomyces</taxon>
    </lineage>
</organism>
<dbReference type="Pfam" id="PF00005">
    <property type="entry name" value="ABC_tran"/>
    <property type="match status" value="1"/>
</dbReference>
<dbReference type="PANTHER" id="PTHR42711:SF5">
    <property type="entry name" value="ABC TRANSPORTER ATP-BINDING PROTEIN NATA"/>
    <property type="match status" value="1"/>
</dbReference>
<dbReference type="InterPro" id="IPR025302">
    <property type="entry name" value="DrrA1/2-like_C"/>
</dbReference>
<dbReference type="Pfam" id="PF13732">
    <property type="entry name" value="DrrA1-3_C"/>
    <property type="match status" value="1"/>
</dbReference>
<evidence type="ECO:0000256" key="2">
    <source>
        <dbReference type="ARBA" id="ARBA00005417"/>
    </source>
</evidence>
<dbReference type="InterPro" id="IPR050763">
    <property type="entry name" value="ABC_transporter_ATP-binding"/>
</dbReference>
<dbReference type="GO" id="GO:0016887">
    <property type="term" value="F:ATP hydrolysis activity"/>
    <property type="evidence" value="ECO:0007669"/>
    <property type="project" value="InterPro"/>
</dbReference>
<dbReference type="AlphaFoldDB" id="A0A0M4DTH0"/>
<dbReference type="GeneID" id="97235210"/>
<dbReference type="PANTHER" id="PTHR42711">
    <property type="entry name" value="ABC TRANSPORTER ATP-BINDING PROTEIN"/>
    <property type="match status" value="1"/>
</dbReference>